<dbReference type="AlphaFoldDB" id="A0A1I3KR34"/>
<feature type="transmembrane region" description="Helical" evidence="1">
    <location>
        <begin position="40"/>
        <end position="59"/>
    </location>
</feature>
<proteinExistence type="predicted"/>
<accession>A0A1I3KR34</accession>
<evidence type="ECO:0000256" key="1">
    <source>
        <dbReference type="SAM" id="Phobius"/>
    </source>
</evidence>
<evidence type="ECO:0000313" key="2">
    <source>
        <dbReference type="EMBL" id="SFI74818.1"/>
    </source>
</evidence>
<gene>
    <name evidence="2" type="ORF">SAMN04487893_10138</name>
</gene>
<sequence>MWELNSELNVLLQLVAEKVSTNQIVNRLELKNPINLQSAIVDWGSLFIGIVIFLLFYFLN</sequence>
<name>A0A1I3KR34_9FLAO</name>
<evidence type="ECO:0000313" key="3">
    <source>
        <dbReference type="Proteomes" id="UP000243887"/>
    </source>
</evidence>
<keyword evidence="1" id="KW-1133">Transmembrane helix</keyword>
<keyword evidence="3" id="KW-1185">Reference proteome</keyword>
<protein>
    <submittedName>
        <fullName evidence="2">Uncharacterized protein</fullName>
    </submittedName>
</protein>
<dbReference type="Proteomes" id="UP000243887">
    <property type="component" value="Unassembled WGS sequence"/>
</dbReference>
<dbReference type="EMBL" id="FORU01000001">
    <property type="protein sequence ID" value="SFI74818.1"/>
    <property type="molecule type" value="Genomic_DNA"/>
</dbReference>
<organism evidence="2 3">
    <name type="scientific">Myroides guanonis</name>
    <dbReference type="NCBI Taxonomy" id="1150112"/>
    <lineage>
        <taxon>Bacteria</taxon>
        <taxon>Pseudomonadati</taxon>
        <taxon>Bacteroidota</taxon>
        <taxon>Flavobacteriia</taxon>
        <taxon>Flavobacteriales</taxon>
        <taxon>Flavobacteriaceae</taxon>
        <taxon>Myroides</taxon>
    </lineage>
</organism>
<keyword evidence="1" id="KW-0812">Transmembrane</keyword>
<reference evidence="3" key="1">
    <citation type="submission" date="2016-10" db="EMBL/GenBank/DDBJ databases">
        <authorList>
            <person name="Varghese N."/>
            <person name="Submissions S."/>
        </authorList>
    </citation>
    <scope>NUCLEOTIDE SEQUENCE [LARGE SCALE GENOMIC DNA]</scope>
    <source>
        <strain evidence="3">DSM 26542</strain>
    </source>
</reference>
<keyword evidence="1" id="KW-0472">Membrane</keyword>